<evidence type="ECO:0000313" key="2">
    <source>
        <dbReference type="Proteomes" id="UP000324800"/>
    </source>
</evidence>
<dbReference type="Proteomes" id="UP000324800">
    <property type="component" value="Unassembled WGS sequence"/>
</dbReference>
<accession>A0A5J4WUC2</accession>
<protein>
    <submittedName>
        <fullName evidence="1">Uncharacterized protein</fullName>
    </submittedName>
</protein>
<sequence length="116" mass="14184">MWSNPFSFEKWKKNKKGDKYRNWQGSEEDINGDKFPEFIVRDDRVFIQSADGLRITIPIKRQRVNKYFTQNPTKQVRQEKHYKAWKEEDKPADGYRHFIKYYLSLFLKERGYIVAQ</sequence>
<feature type="non-terminal residue" evidence="1">
    <location>
        <position position="116"/>
    </location>
</feature>
<reference evidence="1 2" key="1">
    <citation type="submission" date="2019-03" db="EMBL/GenBank/DDBJ databases">
        <title>Single cell metagenomics reveals metabolic interactions within the superorganism composed of flagellate Streblomastix strix and complex community of Bacteroidetes bacteria on its surface.</title>
        <authorList>
            <person name="Treitli S.C."/>
            <person name="Kolisko M."/>
            <person name="Husnik F."/>
            <person name="Keeling P."/>
            <person name="Hampl V."/>
        </authorList>
    </citation>
    <scope>NUCLEOTIDE SEQUENCE [LARGE SCALE GENOMIC DNA]</scope>
    <source>
        <strain evidence="1">ST1C</strain>
    </source>
</reference>
<name>A0A5J4WUC2_9EUKA</name>
<evidence type="ECO:0000313" key="1">
    <source>
        <dbReference type="EMBL" id="KAA6398156.1"/>
    </source>
</evidence>
<dbReference type="AlphaFoldDB" id="A0A5J4WUC2"/>
<proteinExistence type="predicted"/>
<comment type="caution">
    <text evidence="1">The sequence shown here is derived from an EMBL/GenBank/DDBJ whole genome shotgun (WGS) entry which is preliminary data.</text>
</comment>
<gene>
    <name evidence="1" type="ORF">EZS28_006314</name>
</gene>
<dbReference type="EMBL" id="SNRW01001019">
    <property type="protein sequence ID" value="KAA6398156.1"/>
    <property type="molecule type" value="Genomic_DNA"/>
</dbReference>
<organism evidence="1 2">
    <name type="scientific">Streblomastix strix</name>
    <dbReference type="NCBI Taxonomy" id="222440"/>
    <lineage>
        <taxon>Eukaryota</taxon>
        <taxon>Metamonada</taxon>
        <taxon>Preaxostyla</taxon>
        <taxon>Oxymonadida</taxon>
        <taxon>Streblomastigidae</taxon>
        <taxon>Streblomastix</taxon>
    </lineage>
</organism>